<dbReference type="Pfam" id="PF00534">
    <property type="entry name" value="Glycos_transf_1"/>
    <property type="match status" value="1"/>
</dbReference>
<dbReference type="KEGG" id="lxl:KDY119_01613"/>
<dbReference type="GO" id="GO:0016757">
    <property type="term" value="F:glycosyltransferase activity"/>
    <property type="evidence" value="ECO:0007669"/>
    <property type="project" value="UniProtKB-KW"/>
</dbReference>
<dbReference type="GO" id="GO:0009250">
    <property type="term" value="P:glucan biosynthetic process"/>
    <property type="evidence" value="ECO:0007669"/>
    <property type="project" value="InterPro"/>
</dbReference>
<dbReference type="Proteomes" id="UP000326702">
    <property type="component" value="Chromosome"/>
</dbReference>
<feature type="domain" description="Glycosyltransferase subfamily 4-like N-terminal" evidence="4">
    <location>
        <begin position="15"/>
        <end position="188"/>
    </location>
</feature>
<feature type="domain" description="Glycosyl transferase family 1" evidence="3">
    <location>
        <begin position="207"/>
        <end position="349"/>
    </location>
</feature>
<keyword evidence="2 5" id="KW-0808">Transferase</keyword>
<dbReference type="SUPFAM" id="SSF53756">
    <property type="entry name" value="UDP-Glycosyltransferase/glycogen phosphorylase"/>
    <property type="match status" value="1"/>
</dbReference>
<evidence type="ECO:0000256" key="2">
    <source>
        <dbReference type="ARBA" id="ARBA00022679"/>
    </source>
</evidence>
<dbReference type="InterPro" id="IPR028098">
    <property type="entry name" value="Glyco_trans_4-like_N"/>
</dbReference>
<dbReference type="OrthoDB" id="6286688at2"/>
<proteinExistence type="predicted"/>
<protein>
    <submittedName>
        <fullName evidence="5">Alpha-maltose-1-phosphate synthase</fullName>
        <ecNumber evidence="5">2.4.1.342</ecNumber>
    </submittedName>
</protein>
<organism evidence="5 6">
    <name type="scientific">Luteimicrobium xylanilyticum</name>
    <dbReference type="NCBI Taxonomy" id="1133546"/>
    <lineage>
        <taxon>Bacteria</taxon>
        <taxon>Bacillati</taxon>
        <taxon>Actinomycetota</taxon>
        <taxon>Actinomycetes</taxon>
        <taxon>Micrococcales</taxon>
        <taxon>Luteimicrobium</taxon>
    </lineage>
</organism>
<dbReference type="Gene3D" id="3.40.50.2000">
    <property type="entry name" value="Glycogen Phosphorylase B"/>
    <property type="match status" value="2"/>
</dbReference>
<dbReference type="RefSeq" id="WP_153022169.1">
    <property type="nucleotide sequence ID" value="NZ_BAABIH010000027.1"/>
</dbReference>
<keyword evidence="6" id="KW-1185">Reference proteome</keyword>
<evidence type="ECO:0000259" key="3">
    <source>
        <dbReference type="Pfam" id="PF00534"/>
    </source>
</evidence>
<dbReference type="InterPro" id="IPR001296">
    <property type="entry name" value="Glyco_trans_1"/>
</dbReference>
<dbReference type="AlphaFoldDB" id="A0A5P9Q9J7"/>
<dbReference type="EMBL" id="CP045529">
    <property type="protein sequence ID" value="QFU98104.1"/>
    <property type="molecule type" value="Genomic_DNA"/>
</dbReference>
<name>A0A5P9Q9J7_9MICO</name>
<dbReference type="NCBIfam" id="TIGR02149">
    <property type="entry name" value="glgA_Coryne"/>
    <property type="match status" value="1"/>
</dbReference>
<dbReference type="PANTHER" id="PTHR12526:SF590">
    <property type="entry name" value="ALPHA-MALTOSE-1-PHOSPHATE SYNTHASE"/>
    <property type="match status" value="1"/>
</dbReference>
<dbReference type="Pfam" id="PF13439">
    <property type="entry name" value="Glyco_transf_4"/>
    <property type="match status" value="1"/>
</dbReference>
<reference evidence="5 6" key="1">
    <citation type="submission" date="2019-10" db="EMBL/GenBank/DDBJ databases">
        <title>Genome sequence of Luteimicrobium xylanilyticum HY-24.</title>
        <authorList>
            <person name="Kim D.Y."/>
            <person name="Park H.-Y."/>
        </authorList>
    </citation>
    <scope>NUCLEOTIDE SEQUENCE [LARGE SCALE GENOMIC DNA]</scope>
    <source>
        <strain evidence="5 6">HY-24</strain>
    </source>
</reference>
<evidence type="ECO:0000313" key="5">
    <source>
        <dbReference type="EMBL" id="QFU98104.1"/>
    </source>
</evidence>
<accession>A0A5P9Q9J7</accession>
<dbReference type="PANTHER" id="PTHR12526">
    <property type="entry name" value="GLYCOSYLTRANSFERASE"/>
    <property type="match status" value="1"/>
</dbReference>
<dbReference type="EC" id="2.4.1.342" evidence="5"/>
<dbReference type="CDD" id="cd03801">
    <property type="entry name" value="GT4_PimA-like"/>
    <property type="match status" value="1"/>
</dbReference>
<evidence type="ECO:0000256" key="1">
    <source>
        <dbReference type="ARBA" id="ARBA00022676"/>
    </source>
</evidence>
<keyword evidence="1 5" id="KW-0328">Glycosyltransferase</keyword>
<dbReference type="InterPro" id="IPR011875">
    <property type="entry name" value="M1P_synthase"/>
</dbReference>
<sequence length="414" mass="43860">MRVDLLSREYPPNVYGGAGVHVAELSRVLARRLDVRVHAFGPGDPLRVAAQAGPGEPVVTRYGVPAELADGDAALATFGVDLQMAGNLAGTDLVHSHTWYANLAGHLGSLLTGRPHVLSAHSLEPLRPWKAEQLGGGYALSSWAERTAYESAAGVIAVSAGMRADILRVYPAVDPDRVHVVHNGIDLDGWQRPGTPAELATARATVERLGIDPDRPTVVFVGRITRQKGLPYLLRAAERLAPEVQLVLCAGAPDTPEIAAEVSSAVARLATERTGVVWIEQMLPRDELVAVLAASTVFVCPSVYEPLGIVNLEAMAVGLPVVGSATGGIPEVVDDGVTGLLVPIEQADDGTGTPLDPERFVTDLADALTAVVLDPERAAAMGLAARRRVEEHFSWDAIADRTVAVYEQVLEEAR</sequence>
<gene>
    <name evidence="5" type="primary">glgM</name>
    <name evidence="5" type="ORF">KDY119_01613</name>
</gene>
<evidence type="ECO:0000313" key="6">
    <source>
        <dbReference type="Proteomes" id="UP000326702"/>
    </source>
</evidence>
<evidence type="ECO:0000259" key="4">
    <source>
        <dbReference type="Pfam" id="PF13439"/>
    </source>
</evidence>